<comment type="caution">
    <text evidence="1">The sequence shown here is derived from an EMBL/GenBank/DDBJ whole genome shotgun (WGS) entry which is preliminary data.</text>
</comment>
<name>A0A8H6XZU5_9AGAR</name>
<proteinExistence type="predicted"/>
<dbReference type="OrthoDB" id="2942377at2759"/>
<organism evidence="1 2">
    <name type="scientific">Mycena sanguinolenta</name>
    <dbReference type="NCBI Taxonomy" id="230812"/>
    <lineage>
        <taxon>Eukaryota</taxon>
        <taxon>Fungi</taxon>
        <taxon>Dikarya</taxon>
        <taxon>Basidiomycota</taxon>
        <taxon>Agaricomycotina</taxon>
        <taxon>Agaricomycetes</taxon>
        <taxon>Agaricomycetidae</taxon>
        <taxon>Agaricales</taxon>
        <taxon>Marasmiineae</taxon>
        <taxon>Mycenaceae</taxon>
        <taxon>Mycena</taxon>
    </lineage>
</organism>
<accession>A0A8H6XZU5</accession>
<reference evidence="1" key="1">
    <citation type="submission" date="2020-05" db="EMBL/GenBank/DDBJ databases">
        <title>Mycena genomes resolve the evolution of fungal bioluminescence.</title>
        <authorList>
            <person name="Tsai I.J."/>
        </authorList>
    </citation>
    <scope>NUCLEOTIDE SEQUENCE</scope>
    <source>
        <strain evidence="1">160909Yilan</strain>
    </source>
</reference>
<evidence type="ECO:0000313" key="1">
    <source>
        <dbReference type="EMBL" id="KAF7349297.1"/>
    </source>
</evidence>
<dbReference type="Proteomes" id="UP000623467">
    <property type="component" value="Unassembled WGS sequence"/>
</dbReference>
<protein>
    <submittedName>
        <fullName evidence="1">Uncharacterized protein</fullName>
    </submittedName>
</protein>
<dbReference type="AlphaFoldDB" id="A0A8H6XZU5"/>
<gene>
    <name evidence="1" type="ORF">MSAN_01719200</name>
</gene>
<sequence length="227" mass="25875">MSLHRVLRTSLRHPSPSPAFLPETSRSLNTLRPPTWTTRIWFRPNGTPRRFVLGLVFTSLLSGTFYTRWTIHRDLHHLGIMQDHVSSLVRIQCVDSAEYARVNFSSYKDALNYFDHLFVFCKHIQALKSVDIVLAGSLLEHTQKQDEAHAIMRDAAESVHKLIAEGRHEPHPAKTGRRVMVALLDAAQDLIRLGMDLDRIDPADKIKLQDVQMAVEGVETKNHEMLG</sequence>
<keyword evidence="2" id="KW-1185">Reference proteome</keyword>
<dbReference type="EMBL" id="JACAZH010000016">
    <property type="protein sequence ID" value="KAF7349297.1"/>
    <property type="molecule type" value="Genomic_DNA"/>
</dbReference>
<evidence type="ECO:0000313" key="2">
    <source>
        <dbReference type="Proteomes" id="UP000623467"/>
    </source>
</evidence>